<evidence type="ECO:0000313" key="4">
    <source>
        <dbReference type="Proteomes" id="UP000032232"/>
    </source>
</evidence>
<proteinExistence type="predicted"/>
<dbReference type="CDD" id="cd00081">
    <property type="entry name" value="Hint"/>
    <property type="match status" value="1"/>
</dbReference>
<accession>A0A0D1EI02</accession>
<protein>
    <recommendedName>
        <fullName evidence="2">Hedgehog/Intein (Hint) domain-containing protein</fullName>
    </recommendedName>
</protein>
<evidence type="ECO:0000313" key="3">
    <source>
        <dbReference type="EMBL" id="KIT16521.1"/>
    </source>
</evidence>
<dbReference type="STRING" id="935700.jaqu_17490"/>
<sequence length="353" mass="38310">MSGTGARAHVISTRQMRVDGQVPSARSAVPEGAVWRWSGTELRLDDRTDALPLPLPDDLGELRRRCRRSVGKLARARNEQPPVTQADDAAPDDPDDARIVLALGPHRWTAIPVTRAGDALWVFDETPPAETDLLVVRAPEPARARRTSGKAPICFTAGTLIATPDGPLPVEELLPGDRVVTRDDGPRTVLWVGTRTVADFAMAARPELRPVRIRANAFGHRAPQPDLVVSPGHRLLIGGDASRALWGEQEVLVRAQDLIDDRRILVDHAARSVTYVHLLLASHHVLRANGIWAESFHPGDADLSHLTPADRSALLEMAPGIDADPHLYGPHARRCLTAGELAILSHAAPPRLS</sequence>
<dbReference type="SUPFAM" id="SSF51294">
    <property type="entry name" value="Hedgehog/intein (Hint) domain"/>
    <property type="match status" value="1"/>
</dbReference>
<dbReference type="Gene3D" id="2.170.16.10">
    <property type="entry name" value="Hedgehog/Intein (Hint) domain"/>
    <property type="match status" value="1"/>
</dbReference>
<feature type="domain" description="Hedgehog/Intein (Hint)" evidence="2">
    <location>
        <begin position="153"/>
        <end position="300"/>
    </location>
</feature>
<evidence type="ECO:0000256" key="1">
    <source>
        <dbReference type="SAM" id="MobiDB-lite"/>
    </source>
</evidence>
<dbReference type="InterPro" id="IPR036844">
    <property type="entry name" value="Hint_dom_sf"/>
</dbReference>
<name>A0A0D1EI02_9RHOB</name>
<dbReference type="PATRIC" id="fig|935700.4.peg.1813"/>
<feature type="region of interest" description="Disordered" evidence="1">
    <location>
        <begin position="71"/>
        <end position="96"/>
    </location>
</feature>
<keyword evidence="4" id="KW-1185">Reference proteome</keyword>
<reference evidence="3 4" key="1">
    <citation type="submission" date="2015-02" db="EMBL/GenBank/DDBJ databases">
        <title>Genome Sequence of Jannaschia aquimarina DSM28248, a member of the Roseobacter clade.</title>
        <authorList>
            <person name="Voget S."/>
            <person name="Daniel R."/>
        </authorList>
    </citation>
    <scope>NUCLEOTIDE SEQUENCE [LARGE SCALE GENOMIC DNA]</scope>
    <source>
        <strain evidence="3 4">GSW-M26</strain>
    </source>
</reference>
<dbReference type="EMBL" id="JYFE01000032">
    <property type="protein sequence ID" value="KIT16521.1"/>
    <property type="molecule type" value="Genomic_DNA"/>
</dbReference>
<dbReference type="InterPro" id="IPR028992">
    <property type="entry name" value="Hedgehog/Intein_dom"/>
</dbReference>
<dbReference type="AlphaFoldDB" id="A0A0D1EI02"/>
<organism evidence="3 4">
    <name type="scientific">Jannaschia aquimarina</name>
    <dbReference type="NCBI Taxonomy" id="935700"/>
    <lineage>
        <taxon>Bacteria</taxon>
        <taxon>Pseudomonadati</taxon>
        <taxon>Pseudomonadota</taxon>
        <taxon>Alphaproteobacteria</taxon>
        <taxon>Rhodobacterales</taxon>
        <taxon>Roseobacteraceae</taxon>
        <taxon>Jannaschia</taxon>
    </lineage>
</organism>
<dbReference type="RefSeq" id="WP_052500866.1">
    <property type="nucleotide sequence ID" value="NZ_FZPF01000005.1"/>
</dbReference>
<comment type="caution">
    <text evidence="3">The sequence shown here is derived from an EMBL/GenBank/DDBJ whole genome shotgun (WGS) entry which is preliminary data.</text>
</comment>
<dbReference type="Pfam" id="PF13403">
    <property type="entry name" value="Hint_2"/>
    <property type="match status" value="1"/>
</dbReference>
<dbReference type="Proteomes" id="UP000032232">
    <property type="component" value="Unassembled WGS sequence"/>
</dbReference>
<evidence type="ECO:0000259" key="2">
    <source>
        <dbReference type="Pfam" id="PF13403"/>
    </source>
</evidence>
<gene>
    <name evidence="3" type="ORF">jaqu_17490</name>
</gene>